<dbReference type="Gene3D" id="3.30.70.270">
    <property type="match status" value="1"/>
</dbReference>
<dbReference type="NCBIfam" id="TIGR00229">
    <property type="entry name" value="sensory_box"/>
    <property type="match status" value="1"/>
</dbReference>
<gene>
    <name evidence="3" type="ORF">TST_1119</name>
</gene>
<feature type="domain" description="EAL" evidence="1">
    <location>
        <begin position="812"/>
        <end position="1063"/>
    </location>
</feature>
<dbReference type="RefSeq" id="WP_144436885.1">
    <property type="nucleotide sequence ID" value="NZ_AP013035.1"/>
</dbReference>
<dbReference type="CDD" id="cd01949">
    <property type="entry name" value="GGDEF"/>
    <property type="match status" value="1"/>
</dbReference>
<dbReference type="PROSITE" id="PS50883">
    <property type="entry name" value="EAL"/>
    <property type="match status" value="1"/>
</dbReference>
<reference evidence="4" key="1">
    <citation type="journal article" date="2018" name="Science">
        <title>A primordial and reversible TCA cycle in a facultatively chemolithoautotrophic thermophile.</title>
        <authorList>
            <person name="Nunoura T."/>
            <person name="Chikaraishi Y."/>
            <person name="Izaki R."/>
            <person name="Suwa T."/>
            <person name="Sato T."/>
            <person name="Harada T."/>
            <person name="Mori K."/>
            <person name="Kato Y."/>
            <person name="Miyazaki M."/>
            <person name="Shimamura S."/>
            <person name="Yanagawa K."/>
            <person name="Shuto A."/>
            <person name="Ohkouchi N."/>
            <person name="Fujita N."/>
            <person name="Takaki Y."/>
            <person name="Atomi H."/>
            <person name="Takai K."/>
        </authorList>
    </citation>
    <scope>NUCLEOTIDE SEQUENCE [LARGE SCALE GENOMIC DNA]</scope>
    <source>
        <strain evidence="4">DSM 17441 / JCM 13301 / NBRC 103674 / ABI70S6</strain>
    </source>
</reference>
<dbReference type="InterPro" id="IPR029016">
    <property type="entry name" value="GAF-like_dom_sf"/>
</dbReference>
<dbReference type="CDD" id="cd01948">
    <property type="entry name" value="EAL"/>
    <property type="match status" value="1"/>
</dbReference>
<dbReference type="KEGG" id="ttk:TST_1119"/>
<evidence type="ECO:0000259" key="2">
    <source>
        <dbReference type="PROSITE" id="PS50887"/>
    </source>
</evidence>
<name>A0A0S3QUB5_THET7</name>
<dbReference type="InterPro" id="IPR000014">
    <property type="entry name" value="PAS"/>
</dbReference>
<dbReference type="Pfam" id="PF00563">
    <property type="entry name" value="EAL"/>
    <property type="match status" value="1"/>
</dbReference>
<dbReference type="SUPFAM" id="SSF55785">
    <property type="entry name" value="PYP-like sensor domain (PAS domain)"/>
    <property type="match status" value="1"/>
</dbReference>
<protein>
    <submittedName>
        <fullName evidence="3">Signal transduction protein</fullName>
    </submittedName>
</protein>
<dbReference type="SMART" id="SM00267">
    <property type="entry name" value="GGDEF"/>
    <property type="match status" value="1"/>
</dbReference>
<dbReference type="InterPro" id="IPR035965">
    <property type="entry name" value="PAS-like_dom_sf"/>
</dbReference>
<evidence type="ECO:0000313" key="4">
    <source>
        <dbReference type="Proteomes" id="UP000063234"/>
    </source>
</evidence>
<dbReference type="SUPFAM" id="SSF55073">
    <property type="entry name" value="Nucleotide cyclase"/>
    <property type="match status" value="1"/>
</dbReference>
<evidence type="ECO:0000313" key="3">
    <source>
        <dbReference type="EMBL" id="BAT71912.1"/>
    </source>
</evidence>
<dbReference type="InterPro" id="IPR035919">
    <property type="entry name" value="EAL_sf"/>
</dbReference>
<feature type="domain" description="GGDEF" evidence="2">
    <location>
        <begin position="669"/>
        <end position="803"/>
    </location>
</feature>
<dbReference type="STRING" id="1298851.TST_1119"/>
<dbReference type="InterPro" id="IPR029787">
    <property type="entry name" value="Nucleotide_cyclase"/>
</dbReference>
<dbReference type="OrthoDB" id="9762141at2"/>
<dbReference type="InterPro" id="IPR043128">
    <property type="entry name" value="Rev_trsase/Diguanyl_cyclase"/>
</dbReference>
<dbReference type="Proteomes" id="UP000063234">
    <property type="component" value="Chromosome"/>
</dbReference>
<dbReference type="InterPro" id="IPR050706">
    <property type="entry name" value="Cyclic-di-GMP_PDE-like"/>
</dbReference>
<dbReference type="InterPro" id="IPR001633">
    <property type="entry name" value="EAL_dom"/>
</dbReference>
<dbReference type="PANTHER" id="PTHR33121:SF71">
    <property type="entry name" value="OXYGEN SENSOR PROTEIN DOSP"/>
    <property type="match status" value="1"/>
</dbReference>
<dbReference type="Gene3D" id="3.30.450.20">
    <property type="entry name" value="PAS domain"/>
    <property type="match status" value="1"/>
</dbReference>
<dbReference type="SMART" id="SM00052">
    <property type="entry name" value="EAL"/>
    <property type="match status" value="1"/>
</dbReference>
<keyword evidence="4" id="KW-1185">Reference proteome</keyword>
<dbReference type="PANTHER" id="PTHR33121">
    <property type="entry name" value="CYCLIC DI-GMP PHOSPHODIESTERASE PDEF"/>
    <property type="match status" value="1"/>
</dbReference>
<evidence type="ECO:0000259" key="1">
    <source>
        <dbReference type="PROSITE" id="PS50883"/>
    </source>
</evidence>
<dbReference type="NCBIfam" id="TIGR00254">
    <property type="entry name" value="GGDEF"/>
    <property type="match status" value="1"/>
</dbReference>
<dbReference type="SMART" id="SM00091">
    <property type="entry name" value="PAS"/>
    <property type="match status" value="2"/>
</dbReference>
<accession>A0A0S3QUB5</accession>
<dbReference type="AlphaFoldDB" id="A0A0S3QUB5"/>
<dbReference type="InterPro" id="IPR000160">
    <property type="entry name" value="GGDEF_dom"/>
</dbReference>
<organism evidence="3 4">
    <name type="scientific">Thermosulfidibacter takaii (strain DSM 17441 / JCM 13301 / NBRC 103674 / ABI70S6)</name>
    <dbReference type="NCBI Taxonomy" id="1298851"/>
    <lineage>
        <taxon>Bacteria</taxon>
        <taxon>Pseudomonadati</taxon>
        <taxon>Thermosulfidibacterota</taxon>
        <taxon>Thermosulfidibacteria</taxon>
        <taxon>Thermosulfidibacterales</taxon>
        <taxon>Thermosulfidibacteraceae</taxon>
    </lineage>
</organism>
<proteinExistence type="predicted"/>
<dbReference type="EMBL" id="AP013035">
    <property type="protein sequence ID" value="BAT71912.1"/>
    <property type="molecule type" value="Genomic_DNA"/>
</dbReference>
<dbReference type="Pfam" id="PF13185">
    <property type="entry name" value="GAF_2"/>
    <property type="match status" value="1"/>
</dbReference>
<dbReference type="PROSITE" id="PS50887">
    <property type="entry name" value="GGDEF"/>
    <property type="match status" value="1"/>
</dbReference>
<dbReference type="Gene3D" id="3.20.20.450">
    <property type="entry name" value="EAL domain"/>
    <property type="match status" value="1"/>
</dbReference>
<dbReference type="Gene3D" id="3.30.450.40">
    <property type="match status" value="1"/>
</dbReference>
<sequence length="1063" mass="122537">MTREIKFAICACQTGEKLKKWQEIANILANTLGQKVNLITFNSLQEEEKFVKSINWGKEYIHLYYSDSSIGFFLWEKGYVPIGQFPEKKDRLVIISKRDFNPNKPLKVALGRRKFMFLALSYLPSLHSKLQLMFTYSHADAVNKLLESKDDVAVVPESIIEGLDEETKGNIKILTKTDIYDEHYLWIHPELEQKYHSHLKEFAKETGLELISPDRKDKLFSLFYQVRHFIKAIQSEHILKHIQDIPGIILAIYQEAYVYANDYFLKSTGYTLEELRKLKPEDLVLGKDIKEIREIINRRLKGEKFEIVYKDIKFKTKINRMFYAVIFTNTIVYDGEYAGLIVGLDITQRKRVELIKEVLNKVHTMVSESATEKDLYKAICKTLVETLGLELALIGEIDKEVNGVSIIEAKGPALGYIYGIRIKDNDSLIIPDKATVLCYEKREVVINEDTTTNKLMEPNKTQALNHGLLSSACIPIIKDGEVVKVIGLYSKEAYFFVEEIKELLKEVSNIVSWALYKLEILRSQKLLLEAVEKVPYFLLITDDRGIIKYSNNMAEKKLGAKKGSSLCDVLPIAKELLEKIDFKTRSPVRTYLDLSGSSKKVHCLEVLLYPILIYEDQRNIMVFARDITREVSLSQEVERLRTHDALTGLLSEYGFIMVAQGILIDQPDQKAALLLINLHGLQKINSAYGYEVGDYVLRQVARRLRASVKNQDLVARIHGDIFGVLLLNLPNKNLLVRIVSRILREVFASPIYKNGKKLFVSYHAGVALYPEDGKDIYTLLKHASAAADAAKSLGENQLYFFNEELKHRLDRYLSAEKLVLRAIEKDLFTLFYQPVYRTTDLSIYELEALIRIIDEEGNIHFPYEFIEYLENSVFARDFEQWLIREAVDKAKRWNIPISVNMSAKSFMEEDFKDLITNNVPLEHAKNIVIEITERHAMKDPERAKKIIDDCKMYYTDRGYEPVKFALDDFGTGYNSLLYLKNLAVDILKIDRSFIMQIEADRKIRDMVEIMINIAHTFDMQSLAEGVETREQLQLLKSIGCDLVQGFLLAKPMPEDELTVLLRK</sequence>
<dbReference type="Pfam" id="PF00990">
    <property type="entry name" value="GGDEF"/>
    <property type="match status" value="1"/>
</dbReference>
<dbReference type="SMART" id="SM00065">
    <property type="entry name" value="GAF"/>
    <property type="match status" value="1"/>
</dbReference>
<dbReference type="SUPFAM" id="SSF141868">
    <property type="entry name" value="EAL domain-like"/>
    <property type="match status" value="1"/>
</dbReference>
<dbReference type="GO" id="GO:0071111">
    <property type="term" value="F:cyclic-guanylate-specific phosphodiesterase activity"/>
    <property type="evidence" value="ECO:0007669"/>
    <property type="project" value="InterPro"/>
</dbReference>
<dbReference type="SUPFAM" id="SSF55781">
    <property type="entry name" value="GAF domain-like"/>
    <property type="match status" value="1"/>
</dbReference>
<dbReference type="InterPro" id="IPR003018">
    <property type="entry name" value="GAF"/>
</dbReference>